<evidence type="ECO:0000313" key="2">
    <source>
        <dbReference type="Proteomes" id="UP001482620"/>
    </source>
</evidence>
<gene>
    <name evidence="1" type="ORF">ILYODFUR_026912</name>
</gene>
<keyword evidence="2" id="KW-1185">Reference proteome</keyword>
<accession>A0ABV0V9U9</accession>
<dbReference type="Proteomes" id="UP001482620">
    <property type="component" value="Unassembled WGS sequence"/>
</dbReference>
<protein>
    <submittedName>
        <fullName evidence="1">Uncharacterized protein</fullName>
    </submittedName>
</protein>
<sequence length="106" mass="11990">MCHSFNSLQTDHLLLQPLPFFLSPSTGLGCFSFYKWRLAVKYAPRSEITMACPQHAGAYWGLWFAAAAAAVSLPDKGGISQNRNFVIVCCLFFMRCEWDGFFQQIL</sequence>
<proteinExistence type="predicted"/>
<organism evidence="1 2">
    <name type="scientific">Ilyodon furcidens</name>
    <name type="common">goldbreast splitfin</name>
    <dbReference type="NCBI Taxonomy" id="33524"/>
    <lineage>
        <taxon>Eukaryota</taxon>
        <taxon>Metazoa</taxon>
        <taxon>Chordata</taxon>
        <taxon>Craniata</taxon>
        <taxon>Vertebrata</taxon>
        <taxon>Euteleostomi</taxon>
        <taxon>Actinopterygii</taxon>
        <taxon>Neopterygii</taxon>
        <taxon>Teleostei</taxon>
        <taxon>Neoteleostei</taxon>
        <taxon>Acanthomorphata</taxon>
        <taxon>Ovalentaria</taxon>
        <taxon>Atherinomorphae</taxon>
        <taxon>Cyprinodontiformes</taxon>
        <taxon>Goodeidae</taxon>
        <taxon>Ilyodon</taxon>
    </lineage>
</organism>
<reference evidence="1 2" key="1">
    <citation type="submission" date="2021-06" db="EMBL/GenBank/DDBJ databases">
        <authorList>
            <person name="Palmer J.M."/>
        </authorList>
    </citation>
    <scope>NUCLEOTIDE SEQUENCE [LARGE SCALE GENOMIC DNA]</scope>
    <source>
        <strain evidence="2">if_2019</strain>
        <tissue evidence="1">Muscle</tissue>
    </source>
</reference>
<evidence type="ECO:0000313" key="1">
    <source>
        <dbReference type="EMBL" id="MEQ2252937.1"/>
    </source>
</evidence>
<comment type="caution">
    <text evidence="1">The sequence shown here is derived from an EMBL/GenBank/DDBJ whole genome shotgun (WGS) entry which is preliminary data.</text>
</comment>
<name>A0ABV0V9U9_9TELE</name>
<dbReference type="EMBL" id="JAHRIQ010096155">
    <property type="protein sequence ID" value="MEQ2252937.1"/>
    <property type="molecule type" value="Genomic_DNA"/>
</dbReference>